<organism evidence="2 3">
    <name type="scientific">Argiope bruennichi</name>
    <name type="common">Wasp spider</name>
    <name type="synonym">Aranea bruennichi</name>
    <dbReference type="NCBI Taxonomy" id="94029"/>
    <lineage>
        <taxon>Eukaryota</taxon>
        <taxon>Metazoa</taxon>
        <taxon>Ecdysozoa</taxon>
        <taxon>Arthropoda</taxon>
        <taxon>Chelicerata</taxon>
        <taxon>Arachnida</taxon>
        <taxon>Araneae</taxon>
        <taxon>Araneomorphae</taxon>
        <taxon>Entelegynae</taxon>
        <taxon>Araneoidea</taxon>
        <taxon>Araneidae</taxon>
        <taxon>Argiope</taxon>
    </lineage>
</organism>
<evidence type="ECO:0000256" key="1">
    <source>
        <dbReference type="SAM" id="MobiDB-lite"/>
    </source>
</evidence>
<dbReference type="EMBL" id="JABXBU010000002">
    <property type="protein sequence ID" value="KAF8793672.1"/>
    <property type="molecule type" value="Genomic_DNA"/>
</dbReference>
<keyword evidence="3" id="KW-1185">Reference proteome</keyword>
<reference evidence="2" key="1">
    <citation type="journal article" date="2020" name="bioRxiv">
        <title>Chromosome-level reference genome of the European wasp spider Argiope bruennichi: a resource for studies on range expansion and evolutionary adaptation.</title>
        <authorList>
            <person name="Sheffer M.M."/>
            <person name="Hoppe A."/>
            <person name="Krehenwinkel H."/>
            <person name="Uhl G."/>
            <person name="Kuss A.W."/>
            <person name="Jensen L."/>
            <person name="Jensen C."/>
            <person name="Gillespie R.G."/>
            <person name="Hoff K.J."/>
            <person name="Prost S."/>
        </authorList>
    </citation>
    <scope>NUCLEOTIDE SEQUENCE</scope>
</reference>
<sequence>MFAGVLLPLRRRELGGRWSKRGFSLSGTGNQDRRTFEMFWTLLILISPLLPFFHLLPLSESSALRLKRNQRHGRETFIANNSSLSSPHFHAVENHHNKEHENSRSHDYKVHKGSHAVSHFFSPREDDVQYLPNVELLRGEKGDTGAPGPPGPVGPKGEKGDCSWIGNPRWKRTDKKEDWIFPDIGSGEGPSSDFILPLESQDPQQCVCNISALDLPPGPSGQDGRDGLPGMPGHPVSKFNFSNNFLESLLEQLCFFVKKVKYIRTE</sequence>
<dbReference type="Gene3D" id="1.20.5.320">
    <property type="entry name" value="6-Phosphogluconate Dehydrogenase, domain 3"/>
    <property type="match status" value="1"/>
</dbReference>
<reference evidence="2" key="2">
    <citation type="submission" date="2020-06" db="EMBL/GenBank/DDBJ databases">
        <authorList>
            <person name="Sheffer M."/>
        </authorList>
    </citation>
    <scope>NUCLEOTIDE SEQUENCE</scope>
</reference>
<comment type="caution">
    <text evidence="2">The sequence shown here is derived from an EMBL/GenBank/DDBJ whole genome shotgun (WGS) entry which is preliminary data.</text>
</comment>
<accession>A0A8T0FSR6</accession>
<dbReference type="AlphaFoldDB" id="A0A8T0FSR6"/>
<protein>
    <submittedName>
        <fullName evidence="2">Uncharacterized protein</fullName>
    </submittedName>
</protein>
<name>A0A8T0FSR6_ARGBR</name>
<feature type="region of interest" description="Disordered" evidence="1">
    <location>
        <begin position="138"/>
        <end position="167"/>
    </location>
</feature>
<dbReference type="Proteomes" id="UP000807504">
    <property type="component" value="Unassembled WGS sequence"/>
</dbReference>
<gene>
    <name evidence="2" type="ORF">HNY73_001722</name>
</gene>
<evidence type="ECO:0000313" key="2">
    <source>
        <dbReference type="EMBL" id="KAF8793672.1"/>
    </source>
</evidence>
<proteinExistence type="predicted"/>
<evidence type="ECO:0000313" key="3">
    <source>
        <dbReference type="Proteomes" id="UP000807504"/>
    </source>
</evidence>